<proteinExistence type="inferred from homology"/>
<dbReference type="PANTHER" id="PTHR38459">
    <property type="entry name" value="PROPHAGE BACTOPRENOL-LINKED GLUCOSE TRANSLOCASE HOMOLOG"/>
    <property type="match status" value="1"/>
</dbReference>
<dbReference type="PANTHER" id="PTHR38459:SF1">
    <property type="entry name" value="PROPHAGE BACTOPRENOL-LINKED GLUCOSE TRANSLOCASE HOMOLOG"/>
    <property type="match status" value="1"/>
</dbReference>
<dbReference type="Proteomes" id="UP000563601">
    <property type="component" value="Unassembled WGS sequence"/>
</dbReference>
<evidence type="ECO:0000256" key="6">
    <source>
        <dbReference type="SAM" id="Phobius"/>
    </source>
</evidence>
<feature type="transmembrane region" description="Helical" evidence="6">
    <location>
        <begin position="42"/>
        <end position="65"/>
    </location>
</feature>
<evidence type="ECO:0000259" key="7">
    <source>
        <dbReference type="Pfam" id="PF04138"/>
    </source>
</evidence>
<evidence type="ECO:0000313" key="9">
    <source>
        <dbReference type="Proteomes" id="UP000563601"/>
    </source>
</evidence>
<dbReference type="InterPro" id="IPR007267">
    <property type="entry name" value="GtrA_DPMS_TM"/>
</dbReference>
<feature type="transmembrane region" description="Helical" evidence="6">
    <location>
        <begin position="14"/>
        <end position="36"/>
    </location>
</feature>
<evidence type="ECO:0000256" key="1">
    <source>
        <dbReference type="ARBA" id="ARBA00004141"/>
    </source>
</evidence>
<name>A0AA89PYW0_9GAMM</name>
<comment type="caution">
    <text evidence="8">The sequence shown here is derived from an EMBL/GenBank/DDBJ whole genome shotgun (WGS) entry which is preliminary data.</text>
</comment>
<dbReference type="GO" id="GO:0000271">
    <property type="term" value="P:polysaccharide biosynthetic process"/>
    <property type="evidence" value="ECO:0007669"/>
    <property type="project" value="InterPro"/>
</dbReference>
<dbReference type="InterPro" id="IPR051401">
    <property type="entry name" value="GtrA_CellWall_Glycosyl"/>
</dbReference>
<organism evidence="8 9">
    <name type="scientific">Microbulbifer hydrolyticus</name>
    <dbReference type="NCBI Taxonomy" id="48074"/>
    <lineage>
        <taxon>Bacteria</taxon>
        <taxon>Pseudomonadati</taxon>
        <taxon>Pseudomonadota</taxon>
        <taxon>Gammaproteobacteria</taxon>
        <taxon>Cellvibrionales</taxon>
        <taxon>Microbulbiferaceae</taxon>
        <taxon>Microbulbifer</taxon>
    </lineage>
</organism>
<accession>A0AA89PYW0</accession>
<evidence type="ECO:0000256" key="5">
    <source>
        <dbReference type="ARBA" id="ARBA00023136"/>
    </source>
</evidence>
<evidence type="ECO:0000256" key="4">
    <source>
        <dbReference type="ARBA" id="ARBA00022989"/>
    </source>
</evidence>
<dbReference type="Pfam" id="PF04138">
    <property type="entry name" value="GtrA_DPMS_TM"/>
    <property type="match status" value="1"/>
</dbReference>
<comment type="subcellular location">
    <subcellularLocation>
        <location evidence="1">Membrane</location>
        <topology evidence="1">Multi-pass membrane protein</topology>
    </subcellularLocation>
</comment>
<protein>
    <submittedName>
        <fullName evidence="8">Flippase GtrA</fullName>
    </submittedName>
</protein>
<gene>
    <name evidence="8" type="ORF">HNQ53_003522</name>
</gene>
<comment type="similarity">
    <text evidence="2">Belongs to the GtrA family.</text>
</comment>
<keyword evidence="4 6" id="KW-1133">Transmembrane helix</keyword>
<evidence type="ECO:0000256" key="2">
    <source>
        <dbReference type="ARBA" id="ARBA00009399"/>
    </source>
</evidence>
<keyword evidence="3 6" id="KW-0812">Transmembrane</keyword>
<sequence length="135" mass="15015">MRLPERVNKLFSRAARFAAVGGIATAIQYVFLVLLVEVAGTFEIFASALSFTLSALVNYLLNYYLTFGGSVAHRQSLPRFTVVAVVGLAINTLCFSLALTLLPYLLAQVIATLVTLVSNFLLHQFWIYREPEWNP</sequence>
<dbReference type="EMBL" id="JACHHR010000008">
    <property type="protein sequence ID" value="MBB5213272.1"/>
    <property type="molecule type" value="Genomic_DNA"/>
</dbReference>
<evidence type="ECO:0000256" key="3">
    <source>
        <dbReference type="ARBA" id="ARBA00022692"/>
    </source>
</evidence>
<feature type="domain" description="GtrA/DPMS transmembrane" evidence="7">
    <location>
        <begin position="16"/>
        <end position="127"/>
    </location>
</feature>
<evidence type="ECO:0000313" key="8">
    <source>
        <dbReference type="EMBL" id="MBB5213272.1"/>
    </source>
</evidence>
<dbReference type="GO" id="GO:0005886">
    <property type="term" value="C:plasma membrane"/>
    <property type="evidence" value="ECO:0007669"/>
    <property type="project" value="TreeGrafter"/>
</dbReference>
<keyword evidence="5 6" id="KW-0472">Membrane</keyword>
<feature type="transmembrane region" description="Helical" evidence="6">
    <location>
        <begin position="77"/>
        <end position="99"/>
    </location>
</feature>
<dbReference type="AlphaFoldDB" id="A0AA89PYW0"/>
<feature type="transmembrane region" description="Helical" evidence="6">
    <location>
        <begin position="105"/>
        <end position="128"/>
    </location>
</feature>
<reference evidence="8 9" key="1">
    <citation type="submission" date="2020-08" db="EMBL/GenBank/DDBJ databases">
        <title>Genomic Encyclopedia of Type Strains, Phase IV (KMG-IV): sequencing the most valuable type-strain genomes for metagenomic binning, comparative biology and taxonomic classification.</title>
        <authorList>
            <person name="Goeker M."/>
        </authorList>
    </citation>
    <scope>NUCLEOTIDE SEQUENCE [LARGE SCALE GENOMIC DNA]</scope>
    <source>
        <strain evidence="8 9">DSM 11525</strain>
    </source>
</reference>